<dbReference type="InterPro" id="IPR004090">
    <property type="entry name" value="Chemotax_Me-accpt_rcpt"/>
</dbReference>
<dbReference type="PANTHER" id="PTHR32089">
    <property type="entry name" value="METHYL-ACCEPTING CHEMOTAXIS PROTEIN MCPB"/>
    <property type="match status" value="1"/>
</dbReference>
<dbReference type="SMART" id="SM00304">
    <property type="entry name" value="HAMP"/>
    <property type="match status" value="1"/>
</dbReference>
<dbReference type="OrthoDB" id="49457at2"/>
<keyword evidence="5 7" id="KW-0807">Transducer</keyword>
<dbReference type="RefSeq" id="WP_039608918.1">
    <property type="nucleotide sequence ID" value="NZ_JWIC01000005.1"/>
</dbReference>
<dbReference type="GO" id="GO:0016020">
    <property type="term" value="C:membrane"/>
    <property type="evidence" value="ECO:0007669"/>
    <property type="project" value="UniProtKB-SubCell"/>
</dbReference>
<dbReference type="SUPFAM" id="SSF58104">
    <property type="entry name" value="Methyl-accepting chemotaxis protein (MCP) signaling domain"/>
    <property type="match status" value="1"/>
</dbReference>
<keyword evidence="2 8" id="KW-0812">Transmembrane</keyword>
<evidence type="ECO:0000256" key="4">
    <source>
        <dbReference type="ARBA" id="ARBA00023136"/>
    </source>
</evidence>
<dbReference type="InterPro" id="IPR003660">
    <property type="entry name" value="HAMP_dom"/>
</dbReference>
<evidence type="ECO:0000256" key="8">
    <source>
        <dbReference type="SAM" id="Phobius"/>
    </source>
</evidence>
<evidence type="ECO:0000313" key="11">
    <source>
        <dbReference type="EMBL" id="KID57141.1"/>
    </source>
</evidence>
<dbReference type="FunFam" id="1.10.287.950:FF:000001">
    <property type="entry name" value="Methyl-accepting chemotaxis sensory transducer"/>
    <property type="match status" value="1"/>
</dbReference>
<protein>
    <recommendedName>
        <fullName evidence="13">Chemotaxis protein</fullName>
    </recommendedName>
</protein>
<dbReference type="SMART" id="SM00283">
    <property type="entry name" value="MA"/>
    <property type="match status" value="1"/>
</dbReference>
<gene>
    <name evidence="11" type="ORF">JF50_07825</name>
</gene>
<dbReference type="Pfam" id="PF00015">
    <property type="entry name" value="MCPsignal"/>
    <property type="match status" value="1"/>
</dbReference>
<evidence type="ECO:0000256" key="6">
    <source>
        <dbReference type="ARBA" id="ARBA00029447"/>
    </source>
</evidence>
<feature type="domain" description="HAMP" evidence="10">
    <location>
        <begin position="212"/>
        <end position="266"/>
    </location>
</feature>
<evidence type="ECO:0000256" key="7">
    <source>
        <dbReference type="PROSITE-ProRule" id="PRU00284"/>
    </source>
</evidence>
<dbReference type="PANTHER" id="PTHR32089:SF119">
    <property type="entry name" value="METHYL-ACCEPTING CHEMOTAXIS PROTEIN CTPL"/>
    <property type="match status" value="1"/>
</dbReference>
<dbReference type="EMBL" id="JWIC01000005">
    <property type="protein sequence ID" value="KID57141.1"/>
    <property type="molecule type" value="Genomic_DNA"/>
</dbReference>
<evidence type="ECO:0000256" key="2">
    <source>
        <dbReference type="ARBA" id="ARBA00022692"/>
    </source>
</evidence>
<name>A0A0C1Q8Z8_9GAMM</name>
<comment type="similarity">
    <text evidence="6">Belongs to the methyl-accepting chemotaxis (MCP) protein family.</text>
</comment>
<dbReference type="PROSITE" id="PS50885">
    <property type="entry name" value="HAMP"/>
    <property type="match status" value="1"/>
</dbReference>
<keyword evidence="3 8" id="KW-1133">Transmembrane helix</keyword>
<accession>A0A0C1Q8Z8</accession>
<dbReference type="GO" id="GO:0007165">
    <property type="term" value="P:signal transduction"/>
    <property type="evidence" value="ECO:0007669"/>
    <property type="project" value="UniProtKB-KW"/>
</dbReference>
<evidence type="ECO:0000313" key="12">
    <source>
        <dbReference type="Proteomes" id="UP000031327"/>
    </source>
</evidence>
<feature type="transmembrane region" description="Helical" evidence="8">
    <location>
        <begin position="191"/>
        <end position="210"/>
    </location>
</feature>
<organism evidence="11 12">
    <name type="scientific">Pseudoalteromonas luteoviolacea</name>
    <dbReference type="NCBI Taxonomy" id="43657"/>
    <lineage>
        <taxon>Bacteria</taxon>
        <taxon>Pseudomonadati</taxon>
        <taxon>Pseudomonadota</taxon>
        <taxon>Gammaproteobacteria</taxon>
        <taxon>Alteromonadales</taxon>
        <taxon>Pseudoalteromonadaceae</taxon>
        <taxon>Pseudoalteromonas</taxon>
    </lineage>
</organism>
<dbReference type="Proteomes" id="UP000031327">
    <property type="component" value="Unassembled WGS sequence"/>
</dbReference>
<evidence type="ECO:0000256" key="5">
    <source>
        <dbReference type="ARBA" id="ARBA00023224"/>
    </source>
</evidence>
<dbReference type="GO" id="GO:0004888">
    <property type="term" value="F:transmembrane signaling receptor activity"/>
    <property type="evidence" value="ECO:0007669"/>
    <property type="project" value="InterPro"/>
</dbReference>
<evidence type="ECO:0000259" key="10">
    <source>
        <dbReference type="PROSITE" id="PS50885"/>
    </source>
</evidence>
<dbReference type="InterPro" id="IPR004089">
    <property type="entry name" value="MCPsignal_dom"/>
</dbReference>
<evidence type="ECO:0000256" key="1">
    <source>
        <dbReference type="ARBA" id="ARBA00004141"/>
    </source>
</evidence>
<sequence>MNFKSLQVKYSFLFFAISVFFIAVVSINLYLISKTEHSLSEVGNKFNPAISAVINADRDLYQALSAEQHTLYSTNLGSSYNSLYADYQENAQQALDRMNKYRELMQDYPSALSPLQGFDNQYRTWLSDSQKVFDLMRQGDKSAAIIQSEGVATQSFNDLREYFNLAGEAADRISGEVSSESISEVNSTLTVIWVISAIVVAIIIAIGVVAPKKMANALNDLAKQLKEMSHGDGDLTKRINSDRDDELGDVANEFDRFVAGLSELIRTIVDESMSVVKGVESLERGSKDIHDTCSNQLQAIEVIVTAVNEMSYAIKEVAKNASLTAQDLSHVNELTDEGTNVTNQTVSQITQLSEVVAHASDTITKVAEDSTNIASVLDVIRGIAEQTNLLALNAAIEAARAGEQGRGFAVVADEVRTLASKTQQSTENIQEMISNLQQGVEQAVSSIEKGNESTSSTVECSAQTLESLDKIAQASSRVSDVAAQTATATEQQSKVTEDISGNLTQMSEGTRHNFDTAVENEEIADQTMASAIKLREAVGGFKLG</sequence>
<dbReference type="CDD" id="cd11386">
    <property type="entry name" value="MCP_signal"/>
    <property type="match status" value="1"/>
</dbReference>
<evidence type="ECO:0000259" key="9">
    <source>
        <dbReference type="PROSITE" id="PS50111"/>
    </source>
</evidence>
<dbReference type="CDD" id="cd06225">
    <property type="entry name" value="HAMP"/>
    <property type="match status" value="1"/>
</dbReference>
<dbReference type="AlphaFoldDB" id="A0A0C1Q8Z8"/>
<dbReference type="PROSITE" id="PS50111">
    <property type="entry name" value="CHEMOTAXIS_TRANSDUC_2"/>
    <property type="match status" value="1"/>
</dbReference>
<reference evidence="11 12" key="1">
    <citation type="submission" date="2014-12" db="EMBL/GenBank/DDBJ databases">
        <title>Draft Genome Sequence of Pseudoalteromonas luteoviolacea HI1.</title>
        <authorList>
            <person name="Asahina A.Y."/>
            <person name="Hadfield M.G."/>
        </authorList>
    </citation>
    <scope>NUCLEOTIDE SEQUENCE [LARGE SCALE GENOMIC DNA]</scope>
    <source>
        <strain evidence="11 12">HI1</strain>
    </source>
</reference>
<dbReference type="GO" id="GO:0006935">
    <property type="term" value="P:chemotaxis"/>
    <property type="evidence" value="ECO:0007669"/>
    <property type="project" value="InterPro"/>
</dbReference>
<proteinExistence type="inferred from homology"/>
<dbReference type="PRINTS" id="PR00260">
    <property type="entry name" value="CHEMTRNSDUCR"/>
</dbReference>
<comment type="subcellular location">
    <subcellularLocation>
        <location evidence="1">Membrane</location>
        <topology evidence="1">Multi-pass membrane protein</topology>
    </subcellularLocation>
</comment>
<evidence type="ECO:0000256" key="3">
    <source>
        <dbReference type="ARBA" id="ARBA00022989"/>
    </source>
</evidence>
<comment type="caution">
    <text evidence="11">The sequence shown here is derived from an EMBL/GenBank/DDBJ whole genome shotgun (WGS) entry which is preliminary data.</text>
</comment>
<feature type="transmembrane region" description="Helical" evidence="8">
    <location>
        <begin position="12"/>
        <end position="32"/>
    </location>
</feature>
<dbReference type="Gene3D" id="1.10.287.950">
    <property type="entry name" value="Methyl-accepting chemotaxis protein"/>
    <property type="match status" value="1"/>
</dbReference>
<feature type="domain" description="Methyl-accepting transducer" evidence="9">
    <location>
        <begin position="271"/>
        <end position="507"/>
    </location>
</feature>
<evidence type="ECO:0008006" key="13">
    <source>
        <dbReference type="Google" id="ProtNLM"/>
    </source>
</evidence>
<dbReference type="Pfam" id="PF00672">
    <property type="entry name" value="HAMP"/>
    <property type="match status" value="1"/>
</dbReference>
<keyword evidence="4 8" id="KW-0472">Membrane</keyword>